<reference evidence="1 2" key="1">
    <citation type="submission" date="2018-09" db="EMBL/GenBank/DDBJ databases">
        <title>The draft genome of Acinetobacter sp. strains.</title>
        <authorList>
            <person name="Qin J."/>
            <person name="Feng Y."/>
            <person name="Zong Z."/>
        </authorList>
    </citation>
    <scope>NUCLEOTIDE SEQUENCE [LARGE SCALE GENOMIC DNA]</scope>
    <source>
        <strain evidence="1 2">WCHAc060001</strain>
    </source>
</reference>
<name>A0ABX9U3B9_9GAMM</name>
<evidence type="ECO:0000313" key="1">
    <source>
        <dbReference type="EMBL" id="RLL39473.1"/>
    </source>
</evidence>
<keyword evidence="2" id="KW-1185">Reference proteome</keyword>
<dbReference type="EMBL" id="RCHE01000048">
    <property type="protein sequence ID" value="RLL39473.1"/>
    <property type="molecule type" value="Genomic_DNA"/>
</dbReference>
<protein>
    <submittedName>
        <fullName evidence="1">Uncharacterized protein</fullName>
    </submittedName>
</protein>
<dbReference type="Proteomes" id="UP000273105">
    <property type="component" value="Unassembled WGS sequence"/>
</dbReference>
<gene>
    <name evidence="1" type="ORF">D9K79_15375</name>
</gene>
<accession>A0ABX9U3B9</accession>
<evidence type="ECO:0000313" key="2">
    <source>
        <dbReference type="Proteomes" id="UP000273105"/>
    </source>
</evidence>
<dbReference type="RefSeq" id="WP_171406646.1">
    <property type="nucleotide sequence ID" value="NZ_RCHE01000048.1"/>
</dbReference>
<comment type="caution">
    <text evidence="1">The sequence shown here is derived from an EMBL/GenBank/DDBJ whole genome shotgun (WGS) entry which is preliminary data.</text>
</comment>
<organism evidence="1 2">
    <name type="scientific">Acinetobacter cumulans</name>
    <dbReference type="NCBI Taxonomy" id="2136182"/>
    <lineage>
        <taxon>Bacteria</taxon>
        <taxon>Pseudomonadati</taxon>
        <taxon>Pseudomonadota</taxon>
        <taxon>Gammaproteobacteria</taxon>
        <taxon>Moraxellales</taxon>
        <taxon>Moraxellaceae</taxon>
        <taxon>Acinetobacter</taxon>
    </lineage>
</organism>
<sequence>GVAKRGRIGQVGLKGIDVESLLKDVIFNNLEFDNEEILEHSLPKLKSKGTYIPIHKYISSSKKIDTAFLKKSGLYKLYERDKKFYKDKVATNYQNTFNQRRYTRISQIIDSVDYKIGGKFELLSLYILKNNTSENLKTLEIFIKENFEKNKANSNFKKLVCIFDLLKYKGTKTPH</sequence>
<feature type="non-terminal residue" evidence="1">
    <location>
        <position position="1"/>
    </location>
</feature>
<proteinExistence type="predicted"/>